<protein>
    <submittedName>
        <fullName evidence="2">Uncharacterized protein</fullName>
    </submittedName>
</protein>
<evidence type="ECO:0000313" key="3">
    <source>
        <dbReference type="Proteomes" id="UP000799421"/>
    </source>
</evidence>
<sequence length="363" mass="42453">MSNQQQSLNCRRGNASGRQSTPNTSGRPQRSAGSLSPESDATRATEKRKRSGSTDATKSPKKKLKMDSESAENVSHAMARSEFMARIKHELCDDPKLLEQFGERCEAHLAGKADVSMVPTSVRDIAATTDNPVVDWFEEFAALVRQEPDLEMNRDNISYSPYVKRKREKQNRRQRFPASVLENYWYCWKFKLERGTGDILKNAYESYLIDIQESHYWTKHLIASCFTTKHLLEQFKERLEMLGDREQRNFTLPRFLGQSNEMKYMFTLRKIYGTERAKEIAKRLFETPYLVVIPLYNQLTKEYEKLEAERLKLLPRWMQEYGEYAPKALDYQLFKPAVRYTFVSEKKVVGQEEGQKEDEEEDE</sequence>
<feature type="region of interest" description="Disordered" evidence="1">
    <location>
        <begin position="1"/>
        <end position="73"/>
    </location>
</feature>
<keyword evidence="3" id="KW-1185">Reference proteome</keyword>
<dbReference type="AlphaFoldDB" id="A0A6A7CB91"/>
<name>A0A6A7CB91_9PEZI</name>
<evidence type="ECO:0000256" key="1">
    <source>
        <dbReference type="SAM" id="MobiDB-lite"/>
    </source>
</evidence>
<evidence type="ECO:0000313" key="2">
    <source>
        <dbReference type="EMBL" id="KAF2864442.1"/>
    </source>
</evidence>
<feature type="compositionally biased region" description="Polar residues" evidence="1">
    <location>
        <begin position="16"/>
        <end position="39"/>
    </location>
</feature>
<dbReference type="EMBL" id="MU005957">
    <property type="protein sequence ID" value="KAF2864442.1"/>
    <property type="molecule type" value="Genomic_DNA"/>
</dbReference>
<dbReference type="Proteomes" id="UP000799421">
    <property type="component" value="Unassembled WGS sequence"/>
</dbReference>
<organism evidence="2 3">
    <name type="scientific">Piedraia hortae CBS 480.64</name>
    <dbReference type="NCBI Taxonomy" id="1314780"/>
    <lineage>
        <taxon>Eukaryota</taxon>
        <taxon>Fungi</taxon>
        <taxon>Dikarya</taxon>
        <taxon>Ascomycota</taxon>
        <taxon>Pezizomycotina</taxon>
        <taxon>Dothideomycetes</taxon>
        <taxon>Dothideomycetidae</taxon>
        <taxon>Capnodiales</taxon>
        <taxon>Piedraiaceae</taxon>
        <taxon>Piedraia</taxon>
    </lineage>
</organism>
<proteinExistence type="predicted"/>
<reference evidence="2" key="1">
    <citation type="journal article" date="2020" name="Stud. Mycol.">
        <title>101 Dothideomycetes genomes: a test case for predicting lifestyles and emergence of pathogens.</title>
        <authorList>
            <person name="Haridas S."/>
            <person name="Albert R."/>
            <person name="Binder M."/>
            <person name="Bloem J."/>
            <person name="Labutti K."/>
            <person name="Salamov A."/>
            <person name="Andreopoulos B."/>
            <person name="Baker S."/>
            <person name="Barry K."/>
            <person name="Bills G."/>
            <person name="Bluhm B."/>
            <person name="Cannon C."/>
            <person name="Castanera R."/>
            <person name="Culley D."/>
            <person name="Daum C."/>
            <person name="Ezra D."/>
            <person name="Gonzalez J."/>
            <person name="Henrissat B."/>
            <person name="Kuo A."/>
            <person name="Liang C."/>
            <person name="Lipzen A."/>
            <person name="Lutzoni F."/>
            <person name="Magnuson J."/>
            <person name="Mondo S."/>
            <person name="Nolan M."/>
            <person name="Ohm R."/>
            <person name="Pangilinan J."/>
            <person name="Park H.-J."/>
            <person name="Ramirez L."/>
            <person name="Alfaro M."/>
            <person name="Sun H."/>
            <person name="Tritt A."/>
            <person name="Yoshinaga Y."/>
            <person name="Zwiers L.-H."/>
            <person name="Turgeon B."/>
            <person name="Goodwin S."/>
            <person name="Spatafora J."/>
            <person name="Crous P."/>
            <person name="Grigoriev I."/>
        </authorList>
    </citation>
    <scope>NUCLEOTIDE SEQUENCE</scope>
    <source>
        <strain evidence="2">CBS 480.64</strain>
    </source>
</reference>
<gene>
    <name evidence="2" type="ORF">K470DRAFT_267288</name>
</gene>
<accession>A0A6A7CB91</accession>